<organism evidence="2 3">
    <name type="scientific">Aporhodopirellula aestuarii</name>
    <dbReference type="NCBI Taxonomy" id="2950107"/>
    <lineage>
        <taxon>Bacteria</taxon>
        <taxon>Pseudomonadati</taxon>
        <taxon>Planctomycetota</taxon>
        <taxon>Planctomycetia</taxon>
        <taxon>Pirellulales</taxon>
        <taxon>Pirellulaceae</taxon>
        <taxon>Aporhodopirellula</taxon>
    </lineage>
</organism>
<dbReference type="PANTHER" id="PTHR32234:SF0">
    <property type="entry name" value="THIOL:DISULFIDE INTERCHANGE PROTEIN DSBD"/>
    <property type="match status" value="1"/>
</dbReference>
<dbReference type="InterPro" id="IPR013766">
    <property type="entry name" value="Thioredoxin_domain"/>
</dbReference>
<feature type="domain" description="Thioredoxin" evidence="1">
    <location>
        <begin position="56"/>
        <end position="182"/>
    </location>
</feature>
<name>A0ABT0TZW8_9BACT</name>
<sequence>MNEERRVALATIKEVQRGVDLANRVPRFRAITVLAMVAVSSGVFCIGTSHCAETKPLLSTSGVSADADTSEVKWLTDFEQAIVKAKRLERPLLIDFAASWCVPCRIMDKKVWPDASVQKALENEVVPLRVDMDGKHAPPLIEKFKVEFVPTILIVDQNENELAREGFVNAEEFLEMTRKLRKE</sequence>
<proteinExistence type="predicted"/>
<evidence type="ECO:0000313" key="3">
    <source>
        <dbReference type="Proteomes" id="UP001202961"/>
    </source>
</evidence>
<comment type="caution">
    <text evidence="2">The sequence shown here is derived from an EMBL/GenBank/DDBJ whole genome shotgun (WGS) entry which is preliminary data.</text>
</comment>
<gene>
    <name evidence="2" type="ORF">NB063_05885</name>
</gene>
<dbReference type="EMBL" id="JAMQBK010000017">
    <property type="protein sequence ID" value="MCM2370153.1"/>
    <property type="molecule type" value="Genomic_DNA"/>
</dbReference>
<evidence type="ECO:0000313" key="2">
    <source>
        <dbReference type="EMBL" id="MCM2370153.1"/>
    </source>
</evidence>
<evidence type="ECO:0000259" key="1">
    <source>
        <dbReference type="PROSITE" id="PS51352"/>
    </source>
</evidence>
<dbReference type="PROSITE" id="PS51352">
    <property type="entry name" value="THIOREDOXIN_2"/>
    <property type="match status" value="1"/>
</dbReference>
<protein>
    <submittedName>
        <fullName evidence="2">Thioredoxin family protein</fullName>
    </submittedName>
</protein>
<dbReference type="PANTHER" id="PTHR32234">
    <property type="entry name" value="THIOL:DISULFIDE INTERCHANGE PROTEIN DSBD"/>
    <property type="match status" value="1"/>
</dbReference>
<dbReference type="RefSeq" id="WP_250927825.1">
    <property type="nucleotide sequence ID" value="NZ_JAMQBK010000017.1"/>
</dbReference>
<dbReference type="InterPro" id="IPR036249">
    <property type="entry name" value="Thioredoxin-like_sf"/>
</dbReference>
<dbReference type="Gene3D" id="3.40.30.10">
    <property type="entry name" value="Glutaredoxin"/>
    <property type="match status" value="1"/>
</dbReference>
<dbReference type="Proteomes" id="UP001202961">
    <property type="component" value="Unassembled WGS sequence"/>
</dbReference>
<dbReference type="SUPFAM" id="SSF52833">
    <property type="entry name" value="Thioredoxin-like"/>
    <property type="match status" value="1"/>
</dbReference>
<reference evidence="2 3" key="1">
    <citation type="journal article" date="2022" name="Syst. Appl. Microbiol.">
        <title>Rhodopirellula aestuarii sp. nov., a novel member of the genus Rhodopirellula isolated from brackish sediments collected in the Tagus River estuary, Portugal.</title>
        <authorList>
            <person name="Vitorino I.R."/>
            <person name="Klimek D."/>
            <person name="Calusinska M."/>
            <person name="Lobo-da-Cunha A."/>
            <person name="Vasconcelos V."/>
            <person name="Lage O.M."/>
        </authorList>
    </citation>
    <scope>NUCLEOTIDE SEQUENCE [LARGE SCALE GENOMIC DNA]</scope>
    <source>
        <strain evidence="2 3">ICT_H3.1</strain>
    </source>
</reference>
<accession>A0ABT0TZW8</accession>
<dbReference type="Pfam" id="PF13899">
    <property type="entry name" value="Thioredoxin_7"/>
    <property type="match status" value="1"/>
</dbReference>
<keyword evidence="3" id="KW-1185">Reference proteome</keyword>